<keyword evidence="1" id="KW-1133">Transmembrane helix</keyword>
<organism evidence="2 3">
    <name type="scientific">Ceutorhynchus assimilis</name>
    <name type="common">cabbage seed weevil</name>
    <dbReference type="NCBI Taxonomy" id="467358"/>
    <lineage>
        <taxon>Eukaryota</taxon>
        <taxon>Metazoa</taxon>
        <taxon>Ecdysozoa</taxon>
        <taxon>Arthropoda</taxon>
        <taxon>Hexapoda</taxon>
        <taxon>Insecta</taxon>
        <taxon>Pterygota</taxon>
        <taxon>Neoptera</taxon>
        <taxon>Endopterygota</taxon>
        <taxon>Coleoptera</taxon>
        <taxon>Polyphaga</taxon>
        <taxon>Cucujiformia</taxon>
        <taxon>Curculionidae</taxon>
        <taxon>Ceutorhynchinae</taxon>
        <taxon>Ceutorhynchus</taxon>
    </lineage>
</organism>
<keyword evidence="1" id="KW-0472">Membrane</keyword>
<evidence type="ECO:0000313" key="2">
    <source>
        <dbReference type="EMBL" id="CAG9762719.1"/>
    </source>
</evidence>
<gene>
    <name evidence="2" type="ORF">CEUTPL_LOCUS3394</name>
</gene>
<keyword evidence="1" id="KW-0812">Transmembrane</keyword>
<dbReference type="AlphaFoldDB" id="A0A9N9MEI8"/>
<reference evidence="2" key="1">
    <citation type="submission" date="2022-01" db="EMBL/GenBank/DDBJ databases">
        <authorList>
            <person name="King R."/>
        </authorList>
    </citation>
    <scope>NUCLEOTIDE SEQUENCE</scope>
</reference>
<evidence type="ECO:0000313" key="3">
    <source>
        <dbReference type="Proteomes" id="UP001152799"/>
    </source>
</evidence>
<dbReference type="Proteomes" id="UP001152799">
    <property type="component" value="Chromosome 12"/>
</dbReference>
<dbReference type="EMBL" id="OU892288">
    <property type="protein sequence ID" value="CAG9762719.1"/>
    <property type="molecule type" value="Genomic_DNA"/>
</dbReference>
<name>A0A9N9MEI8_9CUCU</name>
<accession>A0A9N9MEI8</accession>
<evidence type="ECO:0000256" key="1">
    <source>
        <dbReference type="SAM" id="Phobius"/>
    </source>
</evidence>
<protein>
    <submittedName>
        <fullName evidence="2">Uncharacterized protein</fullName>
    </submittedName>
</protein>
<feature type="transmembrane region" description="Helical" evidence="1">
    <location>
        <begin position="94"/>
        <end position="116"/>
    </location>
</feature>
<sequence length="172" mass="20108">MFTEQATSKEFKFKRVERGETSSKRMFYEEHDRGFAKRPNIKDLNYACGASDFYYSPRNSETIYEVPAIEEGKRVECIAALNCRKSNKMNNKLFICQIIVAFTCLMVSCINVYFLMQFKENGKSLKQYLKQMENSTKHLLDMVEPLQAYVCYNFNLTRAERKVLGCVTGLYK</sequence>
<keyword evidence="3" id="KW-1185">Reference proteome</keyword>
<proteinExistence type="predicted"/>